<keyword evidence="1" id="KW-0472">Membrane</keyword>
<keyword evidence="3" id="KW-1185">Reference proteome</keyword>
<gene>
    <name evidence="2" type="ORF">D4765_14905</name>
</gene>
<feature type="transmembrane region" description="Helical" evidence="1">
    <location>
        <begin position="25"/>
        <end position="41"/>
    </location>
</feature>
<organism evidence="2 3">
    <name type="scientific">Subtercola vilae</name>
    <dbReference type="NCBI Taxonomy" id="2056433"/>
    <lineage>
        <taxon>Bacteria</taxon>
        <taxon>Bacillati</taxon>
        <taxon>Actinomycetota</taxon>
        <taxon>Actinomycetes</taxon>
        <taxon>Micrococcales</taxon>
        <taxon>Microbacteriaceae</taxon>
        <taxon>Subtercola</taxon>
    </lineage>
</organism>
<evidence type="ECO:0000313" key="3">
    <source>
        <dbReference type="Proteomes" id="UP000306192"/>
    </source>
</evidence>
<evidence type="ECO:0000256" key="1">
    <source>
        <dbReference type="SAM" id="Phobius"/>
    </source>
</evidence>
<sequence length="177" mass="18938">MTDTAVPAAPSPEPLTRYQRWRHRFVTPQAIYGTLLVSAIIGNASEKATDREVLITTVGTMLVFWIAHVFADGIAHYGRRGVDGLPVSASLKHGVDDSAGLIYAAVVPCLFLLLGAVHIFDDSVAYDISLLLPIGLLGLLGWFAIGDRGGTWPVRLLGGIVTGLLGVLVIILKIVFH</sequence>
<reference evidence="2 3" key="1">
    <citation type="journal article" date="2019" name="Microorganisms">
        <title>Systematic Affiliation and Genome Analysis of Subtercola vilae DB165(T) with Particular Emphasis on Cold Adaptation of an Isolate from a High-Altitude Cold Volcano Lake.</title>
        <authorList>
            <person name="Villalobos A.S."/>
            <person name="Wiese J."/>
            <person name="Imhoff J.F."/>
            <person name="Dorador C."/>
            <person name="Keller A."/>
            <person name="Hentschel U."/>
        </authorList>
    </citation>
    <scope>NUCLEOTIDE SEQUENCE [LARGE SCALE GENOMIC DNA]</scope>
    <source>
        <strain evidence="2 3">DB165</strain>
    </source>
</reference>
<accession>A0A4T2BSR8</accession>
<dbReference type="AlphaFoldDB" id="A0A4T2BSR8"/>
<dbReference type="Proteomes" id="UP000306192">
    <property type="component" value="Unassembled WGS sequence"/>
</dbReference>
<dbReference type="EMBL" id="QYRT01000035">
    <property type="protein sequence ID" value="TIH33481.1"/>
    <property type="molecule type" value="Genomic_DNA"/>
</dbReference>
<dbReference type="OrthoDB" id="4978814at2"/>
<proteinExistence type="predicted"/>
<keyword evidence="1" id="KW-1133">Transmembrane helix</keyword>
<feature type="transmembrane region" description="Helical" evidence="1">
    <location>
        <begin position="53"/>
        <end position="78"/>
    </location>
</feature>
<evidence type="ECO:0000313" key="2">
    <source>
        <dbReference type="EMBL" id="TIH33481.1"/>
    </source>
</evidence>
<keyword evidence="1" id="KW-0812">Transmembrane</keyword>
<dbReference type="RefSeq" id="WP_136643087.1">
    <property type="nucleotide sequence ID" value="NZ_QYRT01000035.1"/>
</dbReference>
<feature type="transmembrane region" description="Helical" evidence="1">
    <location>
        <begin position="124"/>
        <end position="145"/>
    </location>
</feature>
<name>A0A4T2BSR8_9MICO</name>
<feature type="transmembrane region" description="Helical" evidence="1">
    <location>
        <begin position="98"/>
        <end position="117"/>
    </location>
</feature>
<feature type="transmembrane region" description="Helical" evidence="1">
    <location>
        <begin position="157"/>
        <end position="176"/>
    </location>
</feature>
<protein>
    <submittedName>
        <fullName evidence="2">Uncharacterized protein</fullName>
    </submittedName>
</protein>
<comment type="caution">
    <text evidence="2">The sequence shown here is derived from an EMBL/GenBank/DDBJ whole genome shotgun (WGS) entry which is preliminary data.</text>
</comment>